<evidence type="ECO:0000256" key="6">
    <source>
        <dbReference type="ARBA" id="ARBA00023163"/>
    </source>
</evidence>
<protein>
    <submittedName>
        <fullName evidence="7">Transcriptional repressor</fullName>
    </submittedName>
</protein>
<comment type="caution">
    <text evidence="7">The sequence shown here is derived from an EMBL/GenBank/DDBJ whole genome shotgun (WGS) entry which is preliminary data.</text>
</comment>
<evidence type="ECO:0000256" key="3">
    <source>
        <dbReference type="ARBA" id="ARBA00022833"/>
    </source>
</evidence>
<keyword evidence="6" id="KW-0804">Transcription</keyword>
<evidence type="ECO:0000313" key="7">
    <source>
        <dbReference type="EMBL" id="MBE5038317.1"/>
    </source>
</evidence>
<dbReference type="Gene3D" id="1.10.10.10">
    <property type="entry name" value="Winged helix-like DNA-binding domain superfamily/Winged helix DNA-binding domain"/>
    <property type="match status" value="1"/>
</dbReference>
<dbReference type="Proteomes" id="UP000768567">
    <property type="component" value="Unassembled WGS sequence"/>
</dbReference>
<keyword evidence="5" id="KW-0238">DNA-binding</keyword>
<evidence type="ECO:0000256" key="5">
    <source>
        <dbReference type="ARBA" id="ARBA00023125"/>
    </source>
</evidence>
<dbReference type="EMBL" id="JADCKC010000003">
    <property type="protein sequence ID" value="MBE5038317.1"/>
    <property type="molecule type" value="Genomic_DNA"/>
</dbReference>
<evidence type="ECO:0000256" key="1">
    <source>
        <dbReference type="ARBA" id="ARBA00007957"/>
    </source>
</evidence>
<name>A0ABR9R5B2_9FIRM</name>
<keyword evidence="2" id="KW-0678">Repressor</keyword>
<dbReference type="InterPro" id="IPR043135">
    <property type="entry name" value="Fur_C"/>
</dbReference>
<dbReference type="Gene3D" id="3.30.1490.190">
    <property type="match status" value="1"/>
</dbReference>
<dbReference type="InterPro" id="IPR036388">
    <property type="entry name" value="WH-like_DNA-bd_sf"/>
</dbReference>
<keyword evidence="4" id="KW-0805">Transcription regulation</keyword>
<dbReference type="CDD" id="cd07153">
    <property type="entry name" value="Fur_like"/>
    <property type="match status" value="1"/>
</dbReference>
<dbReference type="InterPro" id="IPR002481">
    <property type="entry name" value="FUR"/>
</dbReference>
<evidence type="ECO:0000313" key="8">
    <source>
        <dbReference type="Proteomes" id="UP000768567"/>
    </source>
</evidence>
<evidence type="ECO:0000256" key="4">
    <source>
        <dbReference type="ARBA" id="ARBA00023015"/>
    </source>
</evidence>
<dbReference type="InterPro" id="IPR036390">
    <property type="entry name" value="WH_DNA-bd_sf"/>
</dbReference>
<organism evidence="7 8">
    <name type="scientific">Gemmiger gallinarum</name>
    <dbReference type="NCBI Taxonomy" id="2779354"/>
    <lineage>
        <taxon>Bacteria</taxon>
        <taxon>Bacillati</taxon>
        <taxon>Bacillota</taxon>
        <taxon>Clostridia</taxon>
        <taxon>Eubacteriales</taxon>
        <taxon>Gemmiger</taxon>
    </lineage>
</organism>
<dbReference type="SUPFAM" id="SSF46785">
    <property type="entry name" value="Winged helix' DNA-binding domain"/>
    <property type="match status" value="1"/>
</dbReference>
<keyword evidence="3" id="KW-0862">Zinc</keyword>
<dbReference type="RefSeq" id="WP_193502395.1">
    <property type="nucleotide sequence ID" value="NZ_JADCKC010000003.1"/>
</dbReference>
<sequence length="126" mass="14415">MTRQRALILDIMQNDPGHLTADEIFAEARRRMPSIARGTVYRNLKLMEQDHEIARLEMPSGPDRFDKTAVPHGHLYCDGCHSLRDVPVVGLVRELEAAIGTEVRSYQLTVHYLCPECRRAMEKTLN</sequence>
<accession>A0ABR9R5B2</accession>
<proteinExistence type="inferred from homology"/>
<reference evidence="7 8" key="1">
    <citation type="submission" date="2020-10" db="EMBL/GenBank/DDBJ databases">
        <title>ChiBAC.</title>
        <authorList>
            <person name="Zenner C."/>
            <person name="Hitch T.C.A."/>
            <person name="Clavel T."/>
        </authorList>
    </citation>
    <scope>NUCLEOTIDE SEQUENCE [LARGE SCALE GENOMIC DNA]</scope>
    <source>
        <strain evidence="7 8">DSM 109015</strain>
    </source>
</reference>
<dbReference type="PANTHER" id="PTHR33202:SF7">
    <property type="entry name" value="FERRIC UPTAKE REGULATION PROTEIN"/>
    <property type="match status" value="1"/>
</dbReference>
<comment type="similarity">
    <text evidence="1">Belongs to the Fur family.</text>
</comment>
<dbReference type="Pfam" id="PF01475">
    <property type="entry name" value="FUR"/>
    <property type="match status" value="1"/>
</dbReference>
<evidence type="ECO:0000256" key="2">
    <source>
        <dbReference type="ARBA" id="ARBA00022491"/>
    </source>
</evidence>
<keyword evidence="8" id="KW-1185">Reference proteome</keyword>
<dbReference type="PANTHER" id="PTHR33202">
    <property type="entry name" value="ZINC UPTAKE REGULATION PROTEIN"/>
    <property type="match status" value="1"/>
</dbReference>
<gene>
    <name evidence="7" type="ORF">INF35_11020</name>
</gene>